<keyword evidence="1" id="KW-1133">Transmembrane helix</keyword>
<feature type="transmembrane region" description="Helical" evidence="1">
    <location>
        <begin position="24"/>
        <end position="53"/>
    </location>
</feature>
<feature type="transmembrane region" description="Helical" evidence="1">
    <location>
        <begin position="187"/>
        <end position="208"/>
    </location>
</feature>
<feature type="transmembrane region" description="Helical" evidence="1">
    <location>
        <begin position="327"/>
        <end position="347"/>
    </location>
</feature>
<gene>
    <name evidence="2" type="ORF">IAB05_04595</name>
</gene>
<feature type="transmembrane region" description="Helical" evidence="1">
    <location>
        <begin position="440"/>
        <end position="458"/>
    </location>
</feature>
<feature type="transmembrane region" description="Helical" evidence="1">
    <location>
        <begin position="149"/>
        <end position="175"/>
    </location>
</feature>
<dbReference type="EMBL" id="DVNF01000136">
    <property type="protein sequence ID" value="HIU60648.1"/>
    <property type="molecule type" value="Genomic_DNA"/>
</dbReference>
<proteinExistence type="predicted"/>
<organism evidence="2 3">
    <name type="scientific">Candidatus Stercoripulliclostridium merdigallinarum</name>
    <dbReference type="NCBI Taxonomy" id="2840951"/>
    <lineage>
        <taxon>Bacteria</taxon>
        <taxon>Bacillati</taxon>
        <taxon>Bacillota</taxon>
        <taxon>Clostridia</taxon>
        <taxon>Eubacteriales</taxon>
        <taxon>Candidatus Stercoripulliclostridium</taxon>
    </lineage>
</organism>
<feature type="transmembrane region" description="Helical" evidence="1">
    <location>
        <begin position="518"/>
        <end position="537"/>
    </location>
</feature>
<feature type="transmembrane region" description="Helical" evidence="1">
    <location>
        <begin position="484"/>
        <end position="506"/>
    </location>
</feature>
<protein>
    <submittedName>
        <fullName evidence="2">Uncharacterized protein</fullName>
    </submittedName>
</protein>
<dbReference type="AlphaFoldDB" id="A0A9D1MIG9"/>
<name>A0A9D1MIG9_9FIRM</name>
<keyword evidence="1" id="KW-0812">Transmembrane</keyword>
<evidence type="ECO:0000313" key="2">
    <source>
        <dbReference type="EMBL" id="HIU60648.1"/>
    </source>
</evidence>
<sequence>MYGVLLKKGLRESFSFRNSKRPDVAGAILSVVLTAALLAAVVIVVSALAKLYVDIRMDGVQDTAARVTELMTLIYAVIFLIGVGDGIKNINFALFESDDRKILMTLPIKSSTIFYSKLTAVYIRQVVVFAAMLITVNAALASATNVDAVYVGMTAAAVFIFPGLTLLASSILCFPAYILKRFLKSKYLISLILATGILALCFFGYRYILEFIRELFTTGNIRFFFDDDVMNFMINFSKYAYPVNLIARLMTGTEIVKNLIILIAITAAAFLVGFGVVALLYNRVQLLRATSDKSSKRSLKRIGARRSVFVGLLKKEFFLIYRTPSYAFQYFSVAVIMPLMVYFCMGIGEDLLRQLIMADASAELGLFLVLTFGALTNTFAATNISRDGYAFYTLKTMPIKPSAIVNAKVLFSAIIAVLSIAVSVIVLYVEEYVTAGESAFIFFVALFMALAQIAFATGKDLKRPSFSAEEDNEVRESTETVSQIIILGLLFGILLGGAALFVSVFLGEKVPNGEVYVTVGSLAVSAIVAALSFAYLYKGLPERLYRMQEGGN</sequence>
<reference evidence="2" key="1">
    <citation type="submission" date="2020-10" db="EMBL/GenBank/DDBJ databases">
        <authorList>
            <person name="Gilroy R."/>
        </authorList>
    </citation>
    <scope>NUCLEOTIDE SEQUENCE</scope>
    <source>
        <strain evidence="2">18911</strain>
    </source>
</reference>
<feature type="transmembrane region" description="Helical" evidence="1">
    <location>
        <begin position="73"/>
        <end position="95"/>
    </location>
</feature>
<feature type="transmembrane region" description="Helical" evidence="1">
    <location>
        <begin position="259"/>
        <end position="281"/>
    </location>
</feature>
<dbReference type="Proteomes" id="UP000824094">
    <property type="component" value="Unassembled WGS sequence"/>
</dbReference>
<comment type="caution">
    <text evidence="2">The sequence shown here is derived from an EMBL/GenBank/DDBJ whole genome shotgun (WGS) entry which is preliminary data.</text>
</comment>
<feature type="transmembrane region" description="Helical" evidence="1">
    <location>
        <begin position="121"/>
        <end position="143"/>
    </location>
</feature>
<evidence type="ECO:0000256" key="1">
    <source>
        <dbReference type="SAM" id="Phobius"/>
    </source>
</evidence>
<evidence type="ECO:0000313" key="3">
    <source>
        <dbReference type="Proteomes" id="UP000824094"/>
    </source>
</evidence>
<feature type="transmembrane region" description="Helical" evidence="1">
    <location>
        <begin position="409"/>
        <end position="428"/>
    </location>
</feature>
<accession>A0A9D1MIG9</accession>
<keyword evidence="1" id="KW-0472">Membrane</keyword>
<reference evidence="2" key="2">
    <citation type="journal article" date="2021" name="PeerJ">
        <title>Extensive microbial diversity within the chicken gut microbiome revealed by metagenomics and culture.</title>
        <authorList>
            <person name="Gilroy R."/>
            <person name="Ravi A."/>
            <person name="Getino M."/>
            <person name="Pursley I."/>
            <person name="Horton D.L."/>
            <person name="Alikhan N.F."/>
            <person name="Baker D."/>
            <person name="Gharbi K."/>
            <person name="Hall N."/>
            <person name="Watson M."/>
            <person name="Adriaenssens E.M."/>
            <person name="Foster-Nyarko E."/>
            <person name="Jarju S."/>
            <person name="Secka A."/>
            <person name="Antonio M."/>
            <person name="Oren A."/>
            <person name="Chaudhuri R.R."/>
            <person name="La Ragione R."/>
            <person name="Hildebrand F."/>
            <person name="Pallen M.J."/>
        </authorList>
    </citation>
    <scope>NUCLEOTIDE SEQUENCE</scope>
    <source>
        <strain evidence="2">18911</strain>
    </source>
</reference>